<feature type="domain" description="Outer membrane protein beta-barrel" evidence="2">
    <location>
        <begin position="20"/>
        <end position="187"/>
    </location>
</feature>
<evidence type="ECO:0000313" key="4">
    <source>
        <dbReference type="Proteomes" id="UP000294685"/>
    </source>
</evidence>
<protein>
    <submittedName>
        <fullName evidence="3">PorT family protein</fullName>
    </submittedName>
</protein>
<gene>
    <name evidence="3" type="ORF">E0I61_03190</name>
</gene>
<sequence length="213" mass="23582">MSKKGFIIAVFALLGVAQVQAQVTFKPGIQIGLNFSKIQNANLSTKTDFYLGAFGALKLSKFYTLQPELVYSRQGGKGKVDGFYYEQVSPFEINTVYEERDADISLQYLSFVTINKFNLYMNFYILVGPCFDILVGNDFKIDENKDFNANVSKGEDIDFGIIGGVGFSLPKGISLEARIKKGTRDVFDDNTGSANVNSNLVYQIGATYIFGLN</sequence>
<dbReference type="Pfam" id="PF13568">
    <property type="entry name" value="OMP_b-brl_2"/>
    <property type="match status" value="1"/>
</dbReference>
<evidence type="ECO:0000313" key="3">
    <source>
        <dbReference type="EMBL" id="TDE31723.1"/>
    </source>
</evidence>
<keyword evidence="4" id="KW-1185">Reference proteome</keyword>
<name>A0ABY2DWB6_9FLAO</name>
<feature type="chain" id="PRO_5045895996" evidence="1">
    <location>
        <begin position="22"/>
        <end position="213"/>
    </location>
</feature>
<accession>A0ABY2DWB6</accession>
<proteinExistence type="predicted"/>
<dbReference type="RefSeq" id="WP_132069356.1">
    <property type="nucleotide sequence ID" value="NZ_SMLH01000001.1"/>
</dbReference>
<comment type="caution">
    <text evidence="3">The sequence shown here is derived from an EMBL/GenBank/DDBJ whole genome shotgun (WGS) entry which is preliminary data.</text>
</comment>
<evidence type="ECO:0000256" key="1">
    <source>
        <dbReference type="SAM" id="SignalP"/>
    </source>
</evidence>
<organism evidence="3 4">
    <name type="scientific">Flavobacterium ranwuense</name>
    <dbReference type="NCBI Taxonomy" id="2541725"/>
    <lineage>
        <taxon>Bacteria</taxon>
        <taxon>Pseudomonadati</taxon>
        <taxon>Bacteroidota</taxon>
        <taxon>Flavobacteriia</taxon>
        <taxon>Flavobacteriales</taxon>
        <taxon>Flavobacteriaceae</taxon>
        <taxon>Flavobacterium</taxon>
    </lineage>
</organism>
<evidence type="ECO:0000259" key="2">
    <source>
        <dbReference type="Pfam" id="PF13568"/>
    </source>
</evidence>
<dbReference type="InterPro" id="IPR025665">
    <property type="entry name" value="Beta-barrel_OMP_2"/>
</dbReference>
<dbReference type="Proteomes" id="UP000294685">
    <property type="component" value="Unassembled WGS sequence"/>
</dbReference>
<keyword evidence="1" id="KW-0732">Signal</keyword>
<dbReference type="EMBL" id="SMLH01000001">
    <property type="protein sequence ID" value="TDE31723.1"/>
    <property type="molecule type" value="Genomic_DNA"/>
</dbReference>
<reference evidence="3 4" key="1">
    <citation type="submission" date="2019-03" db="EMBL/GenBank/DDBJ databases">
        <title>Novel species of Flavobacterium.</title>
        <authorList>
            <person name="Liu Q."/>
            <person name="Xin Y.-H."/>
        </authorList>
    </citation>
    <scope>NUCLEOTIDE SEQUENCE [LARGE SCALE GENOMIC DNA]</scope>
    <source>
        <strain evidence="3 4">LB2P22</strain>
    </source>
</reference>
<feature type="signal peptide" evidence="1">
    <location>
        <begin position="1"/>
        <end position="21"/>
    </location>
</feature>